<keyword evidence="4" id="KW-0378">Hydrolase</keyword>
<reference evidence="7 8" key="1">
    <citation type="submission" date="2016-07" db="EMBL/GenBank/DDBJ databases">
        <title>Pervasive Adenine N6-methylation of Active Genes in Fungi.</title>
        <authorList>
            <consortium name="DOE Joint Genome Institute"/>
            <person name="Mondo S.J."/>
            <person name="Dannebaum R.O."/>
            <person name="Kuo R.C."/>
            <person name="Labutti K."/>
            <person name="Haridas S."/>
            <person name="Kuo A."/>
            <person name="Salamov A."/>
            <person name="Ahrendt S.R."/>
            <person name="Lipzen A."/>
            <person name="Sullivan W."/>
            <person name="Andreopoulos W.B."/>
            <person name="Clum A."/>
            <person name="Lindquist E."/>
            <person name="Daum C."/>
            <person name="Ramamoorthy G.K."/>
            <person name="Gryganskyi A."/>
            <person name="Culley D."/>
            <person name="Magnuson J.K."/>
            <person name="James T.Y."/>
            <person name="O'Malley M.A."/>
            <person name="Stajich J.E."/>
            <person name="Spatafora J.W."/>
            <person name="Visel A."/>
            <person name="Grigoriev I.V."/>
        </authorList>
    </citation>
    <scope>NUCLEOTIDE SEQUENCE [LARGE SCALE GENOMIC DNA]</scope>
    <source>
        <strain evidence="7 8">NRRL 3301</strain>
    </source>
</reference>
<dbReference type="GO" id="GO:0006508">
    <property type="term" value="P:proteolysis"/>
    <property type="evidence" value="ECO:0007669"/>
    <property type="project" value="UniProtKB-KW"/>
</dbReference>
<evidence type="ECO:0000313" key="8">
    <source>
        <dbReference type="Proteomes" id="UP000242146"/>
    </source>
</evidence>
<keyword evidence="6" id="KW-0812">Transmembrane</keyword>
<evidence type="ECO:0000313" key="7">
    <source>
        <dbReference type="EMBL" id="ORX46098.1"/>
    </source>
</evidence>
<keyword evidence="6" id="KW-0472">Membrane</keyword>
<dbReference type="AlphaFoldDB" id="A0A1X2G675"/>
<evidence type="ECO:0000256" key="3">
    <source>
        <dbReference type="ARBA" id="ARBA00022729"/>
    </source>
</evidence>
<gene>
    <name evidence="7" type="ORF">DM01DRAFT_1294103</name>
</gene>
<dbReference type="SUPFAM" id="SSF53474">
    <property type="entry name" value="alpha/beta-Hydrolases"/>
    <property type="match status" value="1"/>
</dbReference>
<evidence type="ECO:0000256" key="5">
    <source>
        <dbReference type="ARBA" id="ARBA00023180"/>
    </source>
</evidence>
<dbReference type="Pfam" id="PF05577">
    <property type="entry name" value="Peptidase_S28"/>
    <property type="match status" value="1"/>
</dbReference>
<accession>A0A1X2G675</accession>
<name>A0A1X2G675_9FUNG</name>
<keyword evidence="2" id="KW-0645">Protease</keyword>
<proteinExistence type="inferred from homology"/>
<keyword evidence="8" id="KW-1185">Reference proteome</keyword>
<dbReference type="Gene3D" id="3.40.50.1820">
    <property type="entry name" value="alpha/beta hydrolase"/>
    <property type="match status" value="1"/>
</dbReference>
<evidence type="ECO:0000256" key="6">
    <source>
        <dbReference type="SAM" id="Phobius"/>
    </source>
</evidence>
<comment type="caution">
    <text evidence="7">The sequence shown here is derived from an EMBL/GenBank/DDBJ whole genome shotgun (WGS) entry which is preliminary data.</text>
</comment>
<dbReference type="GO" id="GO:0008239">
    <property type="term" value="F:dipeptidyl-peptidase activity"/>
    <property type="evidence" value="ECO:0007669"/>
    <property type="project" value="TreeGrafter"/>
</dbReference>
<protein>
    <recommendedName>
        <fullName evidence="9">Peptidase S28</fullName>
    </recommendedName>
</protein>
<dbReference type="GO" id="GO:0070008">
    <property type="term" value="F:serine-type exopeptidase activity"/>
    <property type="evidence" value="ECO:0007669"/>
    <property type="project" value="InterPro"/>
</dbReference>
<keyword evidence="6" id="KW-1133">Transmembrane helix</keyword>
<organism evidence="7 8">
    <name type="scientific">Hesseltinella vesiculosa</name>
    <dbReference type="NCBI Taxonomy" id="101127"/>
    <lineage>
        <taxon>Eukaryota</taxon>
        <taxon>Fungi</taxon>
        <taxon>Fungi incertae sedis</taxon>
        <taxon>Mucoromycota</taxon>
        <taxon>Mucoromycotina</taxon>
        <taxon>Mucoromycetes</taxon>
        <taxon>Mucorales</taxon>
        <taxon>Cunninghamellaceae</taxon>
        <taxon>Hesseltinella</taxon>
    </lineage>
</organism>
<dbReference type="PANTHER" id="PTHR11010:SF117">
    <property type="entry name" value="SERINE PROTEASE 16"/>
    <property type="match status" value="1"/>
</dbReference>
<evidence type="ECO:0000256" key="1">
    <source>
        <dbReference type="ARBA" id="ARBA00011079"/>
    </source>
</evidence>
<evidence type="ECO:0000256" key="4">
    <source>
        <dbReference type="ARBA" id="ARBA00022801"/>
    </source>
</evidence>
<dbReference type="InterPro" id="IPR008758">
    <property type="entry name" value="Peptidase_S28"/>
</dbReference>
<keyword evidence="5" id="KW-0325">Glycoprotein</keyword>
<dbReference type="Proteomes" id="UP000242146">
    <property type="component" value="Unassembled WGS sequence"/>
</dbReference>
<dbReference type="PANTHER" id="PTHR11010">
    <property type="entry name" value="PROTEASE S28 PRO-X CARBOXYPEPTIDASE-RELATED"/>
    <property type="match status" value="1"/>
</dbReference>
<dbReference type="EMBL" id="MCGT01000039">
    <property type="protein sequence ID" value="ORX46098.1"/>
    <property type="molecule type" value="Genomic_DNA"/>
</dbReference>
<comment type="similarity">
    <text evidence="1">Belongs to the peptidase S28 family.</text>
</comment>
<feature type="transmembrane region" description="Helical" evidence="6">
    <location>
        <begin position="255"/>
        <end position="276"/>
    </location>
</feature>
<evidence type="ECO:0008006" key="9">
    <source>
        <dbReference type="Google" id="ProtNLM"/>
    </source>
</evidence>
<sequence>MGHAATVEALDIKTVPAKMGPFWFQQPLDHFNKSETRTLKQRYWVNQQWYAKGGPVIFYNAGEAPADERSNFVLNSSMALVAQELQGVVVVLEHRMYGQSRPSDDKDLLNYLNTNQSLADMANIALSGNSLQNFPSGKMAPPDTKWVVYGGSYSGNLAAWLRLKYPNVFSAAIASSAPVQAGYDFYQYFDPIGNYGPSSCIKPMTSINGYVNQVLSGKNTAAKLKLKNQFGLGNLQDDDFASGKTRKKKKVGKRLVFFFLFLSLGSAEHSFGFLAVHVTHIQPIC</sequence>
<keyword evidence="3" id="KW-0732">Signal</keyword>
<dbReference type="InterPro" id="IPR029058">
    <property type="entry name" value="AB_hydrolase_fold"/>
</dbReference>
<dbReference type="OrthoDB" id="1735038at2759"/>
<evidence type="ECO:0000256" key="2">
    <source>
        <dbReference type="ARBA" id="ARBA00022670"/>
    </source>
</evidence>